<protein>
    <submittedName>
        <fullName evidence="3">Uncharacterized protein</fullName>
    </submittedName>
</protein>
<feature type="compositionally biased region" description="Basic and acidic residues" evidence="1">
    <location>
        <begin position="94"/>
        <end position="111"/>
    </location>
</feature>
<name>A0A1M3TYS4_ASPLC</name>
<evidence type="ECO:0000313" key="3">
    <source>
        <dbReference type="EMBL" id="OJZ91774.1"/>
    </source>
</evidence>
<dbReference type="Proteomes" id="UP000184063">
    <property type="component" value="Unassembled WGS sequence"/>
</dbReference>
<sequence>MSGMVSALREQLQGGFAPKLPLPIFLVPFPFNLVLFGGWFHPCSPRWGRLIIHTAELKNEGGNRGRVKGTEPTTDRPVEERIGSSRGRKGGGGGEDHGEPKGKRQDCEAGRKRTHAKPRLSFKKGGKREPQQS</sequence>
<keyword evidence="2" id="KW-0472">Membrane</keyword>
<dbReference type="AlphaFoldDB" id="A0A1M3TYS4"/>
<evidence type="ECO:0000256" key="2">
    <source>
        <dbReference type="SAM" id="Phobius"/>
    </source>
</evidence>
<proteinExistence type="predicted"/>
<gene>
    <name evidence="3" type="ORF">ASPFODRAFT_232885</name>
</gene>
<reference evidence="4" key="1">
    <citation type="journal article" date="2017" name="Genome Biol.">
        <title>Comparative genomics reveals high biological diversity and specific adaptations in the industrially and medically important fungal genus Aspergillus.</title>
        <authorList>
            <person name="de Vries R.P."/>
            <person name="Riley R."/>
            <person name="Wiebenga A."/>
            <person name="Aguilar-Osorio G."/>
            <person name="Amillis S."/>
            <person name="Uchima C.A."/>
            <person name="Anderluh G."/>
            <person name="Asadollahi M."/>
            <person name="Askin M."/>
            <person name="Barry K."/>
            <person name="Battaglia E."/>
            <person name="Bayram O."/>
            <person name="Benocci T."/>
            <person name="Braus-Stromeyer S.A."/>
            <person name="Caldana C."/>
            <person name="Canovas D."/>
            <person name="Cerqueira G.C."/>
            <person name="Chen F."/>
            <person name="Chen W."/>
            <person name="Choi C."/>
            <person name="Clum A."/>
            <person name="Dos Santos R.A."/>
            <person name="Damasio A.R."/>
            <person name="Diallinas G."/>
            <person name="Emri T."/>
            <person name="Fekete E."/>
            <person name="Flipphi M."/>
            <person name="Freyberg S."/>
            <person name="Gallo A."/>
            <person name="Gournas C."/>
            <person name="Habgood R."/>
            <person name="Hainaut M."/>
            <person name="Harispe M.L."/>
            <person name="Henrissat B."/>
            <person name="Hilden K.S."/>
            <person name="Hope R."/>
            <person name="Hossain A."/>
            <person name="Karabika E."/>
            <person name="Karaffa L."/>
            <person name="Karanyi Z."/>
            <person name="Krasevec N."/>
            <person name="Kuo A."/>
            <person name="Kusch H."/>
            <person name="LaButti K."/>
            <person name="Lagendijk E.L."/>
            <person name="Lapidus A."/>
            <person name="Levasseur A."/>
            <person name="Lindquist E."/>
            <person name="Lipzen A."/>
            <person name="Logrieco A.F."/>
            <person name="MacCabe A."/>
            <person name="Maekelae M.R."/>
            <person name="Malavazi I."/>
            <person name="Melin P."/>
            <person name="Meyer V."/>
            <person name="Mielnichuk N."/>
            <person name="Miskei M."/>
            <person name="Molnar A.P."/>
            <person name="Mule G."/>
            <person name="Ngan C.Y."/>
            <person name="Orejas M."/>
            <person name="Orosz E."/>
            <person name="Ouedraogo J.P."/>
            <person name="Overkamp K.M."/>
            <person name="Park H.-S."/>
            <person name="Perrone G."/>
            <person name="Piumi F."/>
            <person name="Punt P.J."/>
            <person name="Ram A.F."/>
            <person name="Ramon A."/>
            <person name="Rauscher S."/>
            <person name="Record E."/>
            <person name="Riano-Pachon D.M."/>
            <person name="Robert V."/>
            <person name="Roehrig J."/>
            <person name="Ruller R."/>
            <person name="Salamov A."/>
            <person name="Salih N.S."/>
            <person name="Samson R.A."/>
            <person name="Sandor E."/>
            <person name="Sanguinetti M."/>
            <person name="Schuetze T."/>
            <person name="Sepcic K."/>
            <person name="Shelest E."/>
            <person name="Sherlock G."/>
            <person name="Sophianopoulou V."/>
            <person name="Squina F.M."/>
            <person name="Sun H."/>
            <person name="Susca A."/>
            <person name="Todd R.B."/>
            <person name="Tsang A."/>
            <person name="Unkles S.E."/>
            <person name="van de Wiele N."/>
            <person name="van Rossen-Uffink D."/>
            <person name="Oliveira J.V."/>
            <person name="Vesth T.C."/>
            <person name="Visser J."/>
            <person name="Yu J.-H."/>
            <person name="Zhou M."/>
            <person name="Andersen M.R."/>
            <person name="Archer D.B."/>
            <person name="Baker S.E."/>
            <person name="Benoit I."/>
            <person name="Brakhage A.A."/>
            <person name="Braus G.H."/>
            <person name="Fischer R."/>
            <person name="Frisvad J.C."/>
            <person name="Goldman G.H."/>
            <person name="Houbraken J."/>
            <person name="Oakley B."/>
            <person name="Pocsi I."/>
            <person name="Scazzocchio C."/>
            <person name="Seiboth B."/>
            <person name="vanKuyk P.A."/>
            <person name="Wortman J."/>
            <person name="Dyer P.S."/>
            <person name="Grigoriev I.V."/>
        </authorList>
    </citation>
    <scope>NUCLEOTIDE SEQUENCE [LARGE SCALE GENOMIC DNA]</scope>
    <source>
        <strain evidence="4">CBS 106.47</strain>
    </source>
</reference>
<dbReference type="VEuPathDB" id="FungiDB:ASPFODRAFT_232885"/>
<organism evidence="3 4">
    <name type="scientific">Aspergillus luchuensis (strain CBS 106.47)</name>
    <dbReference type="NCBI Taxonomy" id="1137211"/>
    <lineage>
        <taxon>Eukaryota</taxon>
        <taxon>Fungi</taxon>
        <taxon>Dikarya</taxon>
        <taxon>Ascomycota</taxon>
        <taxon>Pezizomycotina</taxon>
        <taxon>Eurotiomycetes</taxon>
        <taxon>Eurotiomycetidae</taxon>
        <taxon>Eurotiales</taxon>
        <taxon>Aspergillaceae</taxon>
        <taxon>Aspergillus</taxon>
        <taxon>Aspergillus subgen. Circumdati</taxon>
    </lineage>
</organism>
<evidence type="ECO:0000313" key="4">
    <source>
        <dbReference type="Proteomes" id="UP000184063"/>
    </source>
</evidence>
<accession>A0A1M3TYS4</accession>
<keyword evidence="2" id="KW-0812">Transmembrane</keyword>
<evidence type="ECO:0000256" key="1">
    <source>
        <dbReference type="SAM" id="MobiDB-lite"/>
    </source>
</evidence>
<dbReference type="EMBL" id="KV878236">
    <property type="protein sequence ID" value="OJZ91774.1"/>
    <property type="molecule type" value="Genomic_DNA"/>
</dbReference>
<feature type="compositionally biased region" description="Basic residues" evidence="1">
    <location>
        <begin position="112"/>
        <end position="126"/>
    </location>
</feature>
<feature type="transmembrane region" description="Helical" evidence="2">
    <location>
        <begin position="20"/>
        <end position="40"/>
    </location>
</feature>
<keyword evidence="2" id="KW-1133">Transmembrane helix</keyword>
<feature type="compositionally biased region" description="Basic and acidic residues" evidence="1">
    <location>
        <begin position="73"/>
        <end position="83"/>
    </location>
</feature>
<feature type="region of interest" description="Disordered" evidence="1">
    <location>
        <begin position="56"/>
        <end position="133"/>
    </location>
</feature>